<dbReference type="InterPro" id="IPR003421">
    <property type="entry name" value="Opine_DH"/>
</dbReference>
<evidence type="ECO:0000259" key="2">
    <source>
        <dbReference type="Pfam" id="PF03807"/>
    </source>
</evidence>
<gene>
    <name evidence="3" type="ORF">GGG87_06870</name>
    <name evidence="4" type="ORF">GGH11_07330</name>
</gene>
<dbReference type="EMBL" id="WLCG01000009">
    <property type="protein sequence ID" value="MTB64713.1"/>
    <property type="molecule type" value="Genomic_DNA"/>
</dbReference>
<dbReference type="InterPro" id="IPR051729">
    <property type="entry name" value="Opine/Lysopine_DH"/>
</dbReference>
<dbReference type="Gene3D" id="1.10.1040.10">
    <property type="entry name" value="N-(1-d-carboxylethyl)-l-norvaline Dehydrogenase, domain 2"/>
    <property type="match status" value="1"/>
</dbReference>
<dbReference type="Pfam" id="PF02317">
    <property type="entry name" value="Octopine_DH"/>
    <property type="match status" value="1"/>
</dbReference>
<dbReference type="InterPro" id="IPR036291">
    <property type="entry name" value="NAD(P)-bd_dom_sf"/>
</dbReference>
<comment type="caution">
    <text evidence="4">The sequence shown here is derived from an EMBL/GenBank/DDBJ whole genome shotgun (WGS) entry which is preliminary data.</text>
</comment>
<feature type="domain" description="Pyrroline-5-carboxylate reductase catalytic N-terminal" evidence="2">
    <location>
        <begin position="2"/>
        <end position="87"/>
    </location>
</feature>
<dbReference type="SUPFAM" id="SSF48179">
    <property type="entry name" value="6-phosphogluconate dehydrogenase C-terminal domain-like"/>
    <property type="match status" value="1"/>
</dbReference>
<evidence type="ECO:0000313" key="5">
    <source>
        <dbReference type="Proteomes" id="UP000435060"/>
    </source>
</evidence>
<sequence>MKIGIIGSGNLGTAIAADLGRKHEVKLYSSHPENFTDKLIYIDDTTKATYTGYVHLVSSSYELVVSDIEMLFICLPTFLIKDTITGIIPFLDNSVKIGFVPGAGGIEYLTKELIDRNFTIFGFERVPYVARIEEYGKSVSASKKNNYRIATIPNGEAVELASCIANLFNTPCQPMKQFMAMTLTPTLHTSRLFDLYQDYKAGEELAENPYFYGEWRDSASTICFELDRELHTIARELQKNGIMTDELIPYSVHYESESPFALTQKLQSIKSLSTIKGPLVQKENGKYIVDLASRYFIESYPYRLAIVKGLAELLKIQVPKTDEVLSWYSQLEEKEYYLGGSFVGKDISECNIPQNSGIITLKDLIKLYQI</sequence>
<evidence type="ECO:0008006" key="7">
    <source>
        <dbReference type="Google" id="ProtNLM"/>
    </source>
</evidence>
<accession>A0A6I4RH95</accession>
<reference evidence="3 5" key="2">
    <citation type="submission" date="2019-11" db="EMBL/GenBank/DDBJ databases">
        <title>Streptococcis sp. isolated from the respiratory tract of Marmot.</title>
        <authorList>
            <person name="Zhang G."/>
        </authorList>
    </citation>
    <scope>NUCLEOTIDE SEQUENCE [LARGE SCALE GENOMIC DNA]</scope>
    <source>
        <strain evidence="5">zg-86</strain>
        <strain evidence="3">Zg-86</strain>
    </source>
</reference>
<evidence type="ECO:0000313" key="3">
    <source>
        <dbReference type="EMBL" id="MTB64713.1"/>
    </source>
</evidence>
<dbReference type="InterPro" id="IPR008927">
    <property type="entry name" value="6-PGluconate_DH-like_C_sf"/>
</dbReference>
<dbReference type="RefSeq" id="WP_154609120.1">
    <property type="nucleotide sequence ID" value="NZ_CP072115.1"/>
</dbReference>
<evidence type="ECO:0000313" key="6">
    <source>
        <dbReference type="Proteomes" id="UP000435423"/>
    </source>
</evidence>
<keyword evidence="5" id="KW-1185">Reference proteome</keyword>
<dbReference type="EMBL" id="WUBJ01000008">
    <property type="protein sequence ID" value="MWV56784.1"/>
    <property type="molecule type" value="Genomic_DNA"/>
</dbReference>
<dbReference type="Gene3D" id="3.40.50.720">
    <property type="entry name" value="NAD(P)-binding Rossmann-like Domain"/>
    <property type="match status" value="1"/>
</dbReference>
<dbReference type="AlphaFoldDB" id="A0A6I4RH95"/>
<dbReference type="Proteomes" id="UP000435060">
    <property type="component" value="Unassembled WGS sequence"/>
</dbReference>
<organism evidence="4 6">
    <name type="scientific">Streptococcus zhangguiae</name>
    <dbReference type="NCBI Taxonomy" id="2664091"/>
    <lineage>
        <taxon>Bacteria</taxon>
        <taxon>Bacillati</taxon>
        <taxon>Bacillota</taxon>
        <taxon>Bacilli</taxon>
        <taxon>Lactobacillales</taxon>
        <taxon>Streptococcaceae</taxon>
        <taxon>Streptococcus</taxon>
    </lineage>
</organism>
<dbReference type="SUPFAM" id="SSF51735">
    <property type="entry name" value="NAD(P)-binding Rossmann-fold domains"/>
    <property type="match status" value="1"/>
</dbReference>
<dbReference type="InterPro" id="IPR028939">
    <property type="entry name" value="P5C_Rdtase_cat_N"/>
</dbReference>
<dbReference type="InterPro" id="IPR013328">
    <property type="entry name" value="6PGD_dom2"/>
</dbReference>
<dbReference type="Proteomes" id="UP000435423">
    <property type="component" value="Unassembled WGS sequence"/>
</dbReference>
<feature type="domain" description="Opine dehydrogenase" evidence="1">
    <location>
        <begin position="177"/>
        <end position="330"/>
    </location>
</feature>
<name>A0A6I4RH95_9STRE</name>
<dbReference type="PANTHER" id="PTHR38015:SF1">
    <property type="entry name" value="OPINE DEHYDROGENASE DOMAIN-CONTAINING PROTEIN"/>
    <property type="match status" value="1"/>
</dbReference>
<proteinExistence type="predicted"/>
<evidence type="ECO:0000259" key="1">
    <source>
        <dbReference type="Pfam" id="PF02317"/>
    </source>
</evidence>
<evidence type="ECO:0000313" key="4">
    <source>
        <dbReference type="EMBL" id="MWV56784.1"/>
    </source>
</evidence>
<dbReference type="PANTHER" id="PTHR38015">
    <property type="entry name" value="BLR6086 PROTEIN"/>
    <property type="match status" value="1"/>
</dbReference>
<protein>
    <recommendedName>
        <fullName evidence="7">NAD/NADP octopine/nopaline dehydrogenase</fullName>
    </recommendedName>
</protein>
<reference evidence="4 6" key="1">
    <citation type="submission" date="2019-10" db="EMBL/GenBank/DDBJ databases">
        <title>Streptococcis sp, isolated from the respiratory tract of Marmot.</title>
        <authorList>
            <person name="Zhang G."/>
        </authorList>
    </citation>
    <scope>NUCLEOTIDE SEQUENCE [LARGE SCALE GENOMIC DNA]</scope>
    <source>
        <strain evidence="6">zg-70</strain>
        <strain evidence="4">Zg-70</strain>
    </source>
</reference>
<dbReference type="GO" id="GO:0016491">
    <property type="term" value="F:oxidoreductase activity"/>
    <property type="evidence" value="ECO:0007669"/>
    <property type="project" value="InterPro"/>
</dbReference>
<dbReference type="Pfam" id="PF03807">
    <property type="entry name" value="F420_oxidored"/>
    <property type="match status" value="1"/>
</dbReference>